<feature type="domain" description="EGF-like" evidence="18">
    <location>
        <begin position="144"/>
        <end position="176"/>
    </location>
</feature>
<dbReference type="InterPro" id="IPR011009">
    <property type="entry name" value="Kinase-like_dom_sf"/>
</dbReference>
<keyword evidence="4 19" id="KW-0808">Transferase</keyword>
<dbReference type="SUPFAM" id="SSF57196">
    <property type="entry name" value="EGF/Laminin"/>
    <property type="match status" value="1"/>
</dbReference>
<evidence type="ECO:0000256" key="1">
    <source>
        <dbReference type="ARBA" id="ARBA00004479"/>
    </source>
</evidence>
<dbReference type="InterPro" id="IPR000719">
    <property type="entry name" value="Prot_kinase_dom"/>
</dbReference>
<gene>
    <name evidence="19" type="ORF">CDL12_14753</name>
</gene>
<comment type="caution">
    <text evidence="14">Lacks conserved residue(s) required for the propagation of feature annotation.</text>
</comment>
<evidence type="ECO:0000256" key="2">
    <source>
        <dbReference type="ARBA" id="ARBA00022527"/>
    </source>
</evidence>
<evidence type="ECO:0000256" key="14">
    <source>
        <dbReference type="PROSITE-ProRule" id="PRU00076"/>
    </source>
</evidence>
<dbReference type="GO" id="GO:0005524">
    <property type="term" value="F:ATP binding"/>
    <property type="evidence" value="ECO:0007669"/>
    <property type="project" value="UniProtKB-KW"/>
</dbReference>
<dbReference type="InterPro" id="IPR045274">
    <property type="entry name" value="WAK-like"/>
</dbReference>
<dbReference type="InterPro" id="IPR000152">
    <property type="entry name" value="EGF-type_Asp/Asn_hydroxyl_site"/>
</dbReference>
<keyword evidence="10 16" id="KW-1133">Transmembrane helix</keyword>
<evidence type="ECO:0000256" key="10">
    <source>
        <dbReference type="ARBA" id="ARBA00022989"/>
    </source>
</evidence>
<keyword evidence="5 16" id="KW-0812">Transmembrane</keyword>
<keyword evidence="2 19" id="KW-0723">Serine/threonine-protein kinase</keyword>
<evidence type="ECO:0000259" key="17">
    <source>
        <dbReference type="PROSITE" id="PS50011"/>
    </source>
</evidence>
<dbReference type="Gene3D" id="3.30.200.20">
    <property type="entry name" value="Phosphorylase Kinase, domain 1"/>
    <property type="match status" value="1"/>
</dbReference>
<dbReference type="Pfam" id="PF08488">
    <property type="entry name" value="WAK"/>
    <property type="match status" value="1"/>
</dbReference>
<evidence type="ECO:0000313" key="20">
    <source>
        <dbReference type="Proteomes" id="UP000231279"/>
    </source>
</evidence>
<sequence>MSAGCVSWCDSIDTVVNGTCSGIGCCQTSIPKGVKDILVDIRSFGNHTTVKGFNPCGYAFVVEAEAFEFSSADLKYLQNRKSFPVILDWSVGNVTCEEAQKNLSSYACRAIHSACSDSRNGFGYHCNCLTGFQGNPYLVDGCEDIDECISLKPCQGTCANFLGNYSCSCPKGFVGDGRKDGVGCHHKSRKANASTFFYVASGLMVPAVGSSWIFWRRKQKKVVKQRQNTFERNGGSILENLLSRRRTLQVFTAEDMKRATNNYDESQILRRKHNVGIIYKGILPNYANQAVTIKKFDAPKECDCEVFIRNLVTFSQINHRSIVKLIGCCLETHVPLLVYEFITVTTLYDYIHDYDLSWDVLLEMASQIAEALEHMHSAVPLRPLIHGNLNSSSILLDHDYTVKVGDFALTRSEIFGIEIYDDQIGCIDPEYFLIGQLTVKSDVYSFGVVLAELLTSKVLPVENNFDYFLSLPGGDDLIRTLDHRLVDEGKIEQLTQVARLAQMCLSNSSADRPTMTEVVHRLGEVISRNSSSTVSSNSRQETTARRVMRRNRR</sequence>
<keyword evidence="8" id="KW-0547">Nucleotide-binding</keyword>
<dbReference type="InterPro" id="IPR001245">
    <property type="entry name" value="Ser-Thr/Tyr_kinase_cat_dom"/>
</dbReference>
<keyword evidence="6" id="KW-0732">Signal</keyword>
<dbReference type="STRING" id="429701.A0A2G9H546"/>
<dbReference type="PROSITE" id="PS00010">
    <property type="entry name" value="ASX_HYDROXYL"/>
    <property type="match status" value="1"/>
</dbReference>
<dbReference type="InterPro" id="IPR000742">
    <property type="entry name" value="EGF"/>
</dbReference>
<evidence type="ECO:0000256" key="16">
    <source>
        <dbReference type="SAM" id="Phobius"/>
    </source>
</evidence>
<feature type="region of interest" description="Disordered" evidence="15">
    <location>
        <begin position="530"/>
        <end position="553"/>
    </location>
</feature>
<evidence type="ECO:0000256" key="8">
    <source>
        <dbReference type="ARBA" id="ARBA00022741"/>
    </source>
</evidence>
<feature type="transmembrane region" description="Helical" evidence="16">
    <location>
        <begin position="196"/>
        <end position="215"/>
    </location>
</feature>
<keyword evidence="3 14" id="KW-0245">EGF-like domain</keyword>
<dbReference type="GO" id="GO:0005886">
    <property type="term" value="C:plasma membrane"/>
    <property type="evidence" value="ECO:0007669"/>
    <property type="project" value="TreeGrafter"/>
</dbReference>
<dbReference type="GO" id="GO:0007166">
    <property type="term" value="P:cell surface receptor signaling pathway"/>
    <property type="evidence" value="ECO:0007669"/>
    <property type="project" value="InterPro"/>
</dbReference>
<feature type="domain" description="Protein kinase" evidence="17">
    <location>
        <begin position="236"/>
        <end position="526"/>
    </location>
</feature>
<dbReference type="PANTHER" id="PTHR27005">
    <property type="entry name" value="WALL-ASSOCIATED RECEPTOR KINASE-LIKE 21"/>
    <property type="match status" value="1"/>
</dbReference>
<comment type="subcellular location">
    <subcellularLocation>
        <location evidence="1">Membrane</location>
        <topology evidence="1">Single-pass type I membrane protein</topology>
    </subcellularLocation>
</comment>
<dbReference type="InterPro" id="IPR018097">
    <property type="entry name" value="EGF_Ca-bd_CS"/>
</dbReference>
<dbReference type="InterPro" id="IPR049883">
    <property type="entry name" value="NOTCH1_EGF-like"/>
</dbReference>
<evidence type="ECO:0000256" key="6">
    <source>
        <dbReference type="ARBA" id="ARBA00022729"/>
    </source>
</evidence>
<protein>
    <submittedName>
        <fullName evidence="19">Serine/threonine protein kinase</fullName>
        <ecNumber evidence="19">2.7.11.1</ecNumber>
    </submittedName>
</protein>
<dbReference type="Pfam" id="PF07714">
    <property type="entry name" value="PK_Tyr_Ser-Thr"/>
    <property type="match status" value="1"/>
</dbReference>
<keyword evidence="13" id="KW-0325">Glycoprotein</keyword>
<dbReference type="GO" id="GO:0004674">
    <property type="term" value="F:protein serine/threonine kinase activity"/>
    <property type="evidence" value="ECO:0007669"/>
    <property type="project" value="UniProtKB-KW"/>
</dbReference>
<dbReference type="GO" id="GO:0005509">
    <property type="term" value="F:calcium ion binding"/>
    <property type="evidence" value="ECO:0007669"/>
    <property type="project" value="InterPro"/>
</dbReference>
<evidence type="ECO:0000256" key="12">
    <source>
        <dbReference type="ARBA" id="ARBA00023157"/>
    </source>
</evidence>
<evidence type="ECO:0000256" key="15">
    <source>
        <dbReference type="SAM" id="MobiDB-lite"/>
    </source>
</evidence>
<keyword evidence="20" id="KW-1185">Reference proteome</keyword>
<dbReference type="SUPFAM" id="SSF56112">
    <property type="entry name" value="Protein kinase-like (PK-like)"/>
    <property type="match status" value="1"/>
</dbReference>
<evidence type="ECO:0000256" key="11">
    <source>
        <dbReference type="ARBA" id="ARBA00023136"/>
    </source>
</evidence>
<dbReference type="PROSITE" id="PS50026">
    <property type="entry name" value="EGF_3"/>
    <property type="match status" value="1"/>
</dbReference>
<keyword evidence="9" id="KW-0067">ATP-binding</keyword>
<dbReference type="InterPro" id="IPR013695">
    <property type="entry name" value="WAK"/>
</dbReference>
<dbReference type="FunFam" id="2.10.25.10:FF:000628">
    <property type="entry name" value="Wall-associated receptor kinase 2"/>
    <property type="match status" value="1"/>
</dbReference>
<dbReference type="SMART" id="SM00181">
    <property type="entry name" value="EGF"/>
    <property type="match status" value="2"/>
</dbReference>
<dbReference type="Gene3D" id="1.10.510.10">
    <property type="entry name" value="Transferase(Phosphotransferase) domain 1"/>
    <property type="match status" value="1"/>
</dbReference>
<dbReference type="CDD" id="cd00054">
    <property type="entry name" value="EGF_CA"/>
    <property type="match status" value="1"/>
</dbReference>
<keyword evidence="7" id="KW-0677">Repeat</keyword>
<evidence type="ECO:0000256" key="9">
    <source>
        <dbReference type="ARBA" id="ARBA00022840"/>
    </source>
</evidence>
<dbReference type="OrthoDB" id="283575at2759"/>
<evidence type="ECO:0000256" key="7">
    <source>
        <dbReference type="ARBA" id="ARBA00022737"/>
    </source>
</evidence>
<dbReference type="EMBL" id="NKXS01002649">
    <property type="protein sequence ID" value="PIN12635.1"/>
    <property type="molecule type" value="Genomic_DNA"/>
</dbReference>
<dbReference type="PANTHER" id="PTHR27005:SF283">
    <property type="entry name" value="OS02G0633066 PROTEIN"/>
    <property type="match status" value="1"/>
</dbReference>
<evidence type="ECO:0000256" key="4">
    <source>
        <dbReference type="ARBA" id="ARBA00022679"/>
    </source>
</evidence>
<name>A0A2G9H546_9LAMI</name>
<reference evidence="20" key="1">
    <citation type="journal article" date="2018" name="Gigascience">
        <title>Genome assembly of the Pink Ipe (Handroanthus impetiginosus, Bignoniaceae), a highly valued, ecologically keystone Neotropical timber forest tree.</title>
        <authorList>
            <person name="Silva-Junior O.B."/>
            <person name="Grattapaglia D."/>
            <person name="Novaes E."/>
            <person name="Collevatti R.G."/>
        </authorList>
    </citation>
    <scope>NUCLEOTIDE SEQUENCE [LARGE SCALE GENOMIC DNA]</scope>
    <source>
        <strain evidence="20">cv. UFG-1</strain>
    </source>
</reference>
<evidence type="ECO:0000256" key="3">
    <source>
        <dbReference type="ARBA" id="ARBA00022536"/>
    </source>
</evidence>
<organism evidence="19 20">
    <name type="scientific">Handroanthus impetiginosus</name>
    <dbReference type="NCBI Taxonomy" id="429701"/>
    <lineage>
        <taxon>Eukaryota</taxon>
        <taxon>Viridiplantae</taxon>
        <taxon>Streptophyta</taxon>
        <taxon>Embryophyta</taxon>
        <taxon>Tracheophyta</taxon>
        <taxon>Spermatophyta</taxon>
        <taxon>Magnoliopsida</taxon>
        <taxon>eudicotyledons</taxon>
        <taxon>Gunneridae</taxon>
        <taxon>Pentapetalae</taxon>
        <taxon>asterids</taxon>
        <taxon>lamiids</taxon>
        <taxon>Lamiales</taxon>
        <taxon>Bignoniaceae</taxon>
        <taxon>Crescentiina</taxon>
        <taxon>Tabebuia alliance</taxon>
        <taxon>Handroanthus</taxon>
    </lineage>
</organism>
<comment type="caution">
    <text evidence="19">The sequence shown here is derived from an EMBL/GenBank/DDBJ whole genome shotgun (WGS) entry which is preliminary data.</text>
</comment>
<dbReference type="Proteomes" id="UP000231279">
    <property type="component" value="Unassembled WGS sequence"/>
</dbReference>
<dbReference type="SMART" id="SM00179">
    <property type="entry name" value="EGF_CA"/>
    <property type="match status" value="1"/>
</dbReference>
<keyword evidence="19" id="KW-0418">Kinase</keyword>
<keyword evidence="11 16" id="KW-0472">Membrane</keyword>
<accession>A0A2G9H546</accession>
<feature type="compositionally biased region" description="Low complexity" evidence="15">
    <location>
        <begin position="530"/>
        <end position="539"/>
    </location>
</feature>
<dbReference type="Pfam" id="PF07645">
    <property type="entry name" value="EGF_CA"/>
    <property type="match status" value="1"/>
</dbReference>
<feature type="disulfide bond" evidence="14">
    <location>
        <begin position="148"/>
        <end position="158"/>
    </location>
</feature>
<dbReference type="Gene3D" id="2.10.25.10">
    <property type="entry name" value="Laminin"/>
    <property type="match status" value="1"/>
</dbReference>
<keyword evidence="12 14" id="KW-1015">Disulfide bond</keyword>
<dbReference type="PROSITE" id="PS01187">
    <property type="entry name" value="EGF_CA"/>
    <property type="match status" value="1"/>
</dbReference>
<dbReference type="AlphaFoldDB" id="A0A2G9H546"/>
<proteinExistence type="predicted"/>
<dbReference type="InterPro" id="IPR001881">
    <property type="entry name" value="EGF-like_Ca-bd_dom"/>
</dbReference>
<evidence type="ECO:0000256" key="13">
    <source>
        <dbReference type="ARBA" id="ARBA00023180"/>
    </source>
</evidence>
<dbReference type="EC" id="2.7.11.1" evidence="19"/>
<evidence type="ECO:0000256" key="5">
    <source>
        <dbReference type="ARBA" id="ARBA00022692"/>
    </source>
</evidence>
<evidence type="ECO:0000313" key="19">
    <source>
        <dbReference type="EMBL" id="PIN12635.1"/>
    </source>
</evidence>
<dbReference type="PROSITE" id="PS50011">
    <property type="entry name" value="PROTEIN_KINASE_DOM"/>
    <property type="match status" value="1"/>
</dbReference>
<dbReference type="FunFam" id="2.10.25.10:FF:000038">
    <property type="entry name" value="Fibrillin 2"/>
    <property type="match status" value="1"/>
</dbReference>
<evidence type="ECO:0000259" key="18">
    <source>
        <dbReference type="PROSITE" id="PS50026"/>
    </source>
</evidence>